<feature type="coiled-coil region" evidence="1">
    <location>
        <begin position="70"/>
        <end position="97"/>
    </location>
</feature>
<dbReference type="EMBL" id="WUYX01000071">
    <property type="protein sequence ID" value="MXV64430.1"/>
    <property type="molecule type" value="Genomic_DNA"/>
</dbReference>
<keyword evidence="1" id="KW-0175">Coiled coil</keyword>
<name>A0A6B0VS20_9EURY</name>
<protein>
    <submittedName>
        <fullName evidence="3">Uncharacterized protein</fullName>
    </submittedName>
</protein>
<comment type="caution">
    <text evidence="3">The sequence shown here is derived from an EMBL/GenBank/DDBJ whole genome shotgun (WGS) entry which is preliminary data.</text>
</comment>
<evidence type="ECO:0000256" key="2">
    <source>
        <dbReference type="SAM" id="MobiDB-lite"/>
    </source>
</evidence>
<gene>
    <name evidence="3" type="ORF">GS429_20635</name>
</gene>
<dbReference type="RefSeq" id="WP_160067751.1">
    <property type="nucleotide sequence ID" value="NZ_WUYX01000071.1"/>
</dbReference>
<accession>A0A6B0VS20</accession>
<sequence length="169" mass="19925">MSDKYEEGRQASQEWARLGEDTERADVYCHEDHKTEWKKEAKHEGQSLSRYLYDLVQEARAYREGGLPLIASKDERVEELQSRIEELQDELSRAQKEQSGGTRITVDDLTEEVLTDQYQTLDELLEDVKATEEVSDHLRRRLEERLYSLAEDEEVEFQRGHGWRFSEGE</sequence>
<evidence type="ECO:0000256" key="1">
    <source>
        <dbReference type="SAM" id="Coils"/>
    </source>
</evidence>
<organism evidence="3 4">
    <name type="scientific">Natronorubrum halalkaliphilum</name>
    <dbReference type="NCBI Taxonomy" id="2691917"/>
    <lineage>
        <taxon>Archaea</taxon>
        <taxon>Methanobacteriati</taxon>
        <taxon>Methanobacteriota</taxon>
        <taxon>Stenosarchaea group</taxon>
        <taxon>Halobacteria</taxon>
        <taxon>Halobacteriales</taxon>
        <taxon>Natrialbaceae</taxon>
        <taxon>Natronorubrum</taxon>
    </lineage>
</organism>
<dbReference type="OrthoDB" id="196310at2157"/>
<evidence type="ECO:0000313" key="4">
    <source>
        <dbReference type="Proteomes" id="UP000434101"/>
    </source>
</evidence>
<dbReference type="AlphaFoldDB" id="A0A6B0VS20"/>
<keyword evidence="4" id="KW-1185">Reference proteome</keyword>
<dbReference type="Proteomes" id="UP000434101">
    <property type="component" value="Unassembled WGS sequence"/>
</dbReference>
<evidence type="ECO:0000313" key="3">
    <source>
        <dbReference type="EMBL" id="MXV64430.1"/>
    </source>
</evidence>
<proteinExistence type="predicted"/>
<reference evidence="3 4" key="1">
    <citation type="submission" date="2020-01" db="EMBL/GenBank/DDBJ databases">
        <title>Natronorubrum sp. JWXQ-INN 674 isolated from Inner Mongolia Autonomous Region of China.</title>
        <authorList>
            <person name="Xue Q."/>
        </authorList>
    </citation>
    <scope>NUCLEOTIDE SEQUENCE [LARGE SCALE GENOMIC DNA]</scope>
    <source>
        <strain evidence="3 4">JWXQ-INN-674</strain>
    </source>
</reference>
<feature type="region of interest" description="Disordered" evidence="2">
    <location>
        <begin position="1"/>
        <end position="24"/>
    </location>
</feature>